<feature type="region of interest" description="Disordered" evidence="1">
    <location>
        <begin position="45"/>
        <end position="89"/>
    </location>
</feature>
<name>A0ABN9RA57_9DINO</name>
<reference evidence="2" key="1">
    <citation type="submission" date="2023-10" db="EMBL/GenBank/DDBJ databases">
        <authorList>
            <person name="Chen Y."/>
            <person name="Shah S."/>
            <person name="Dougan E. K."/>
            <person name="Thang M."/>
            <person name="Chan C."/>
        </authorList>
    </citation>
    <scope>NUCLEOTIDE SEQUENCE [LARGE SCALE GENOMIC DNA]</scope>
</reference>
<feature type="compositionally biased region" description="Gly residues" evidence="1">
    <location>
        <begin position="10"/>
        <end position="21"/>
    </location>
</feature>
<dbReference type="Proteomes" id="UP001189429">
    <property type="component" value="Unassembled WGS sequence"/>
</dbReference>
<protein>
    <submittedName>
        <fullName evidence="2">Uncharacterized protein</fullName>
    </submittedName>
</protein>
<feature type="region of interest" description="Disordered" evidence="1">
    <location>
        <begin position="102"/>
        <end position="145"/>
    </location>
</feature>
<evidence type="ECO:0000313" key="3">
    <source>
        <dbReference type="Proteomes" id="UP001189429"/>
    </source>
</evidence>
<evidence type="ECO:0000256" key="1">
    <source>
        <dbReference type="SAM" id="MobiDB-lite"/>
    </source>
</evidence>
<feature type="compositionally biased region" description="Basic residues" evidence="1">
    <location>
        <begin position="120"/>
        <end position="136"/>
    </location>
</feature>
<organism evidence="2 3">
    <name type="scientific">Prorocentrum cordatum</name>
    <dbReference type="NCBI Taxonomy" id="2364126"/>
    <lineage>
        <taxon>Eukaryota</taxon>
        <taxon>Sar</taxon>
        <taxon>Alveolata</taxon>
        <taxon>Dinophyceae</taxon>
        <taxon>Prorocentrales</taxon>
        <taxon>Prorocentraceae</taxon>
        <taxon>Prorocentrum</taxon>
    </lineage>
</organism>
<feature type="compositionally biased region" description="Low complexity" evidence="1">
    <location>
        <begin position="52"/>
        <end position="63"/>
    </location>
</feature>
<gene>
    <name evidence="2" type="ORF">PCOR1329_LOCUS18973</name>
</gene>
<feature type="region of interest" description="Disordered" evidence="1">
    <location>
        <begin position="183"/>
        <end position="227"/>
    </location>
</feature>
<comment type="caution">
    <text evidence="2">The sequence shown here is derived from an EMBL/GenBank/DDBJ whole genome shotgun (WGS) entry which is preliminary data.</text>
</comment>
<feature type="region of interest" description="Disordered" evidence="1">
    <location>
        <begin position="1"/>
        <end position="32"/>
    </location>
</feature>
<feature type="compositionally biased region" description="Low complexity" evidence="1">
    <location>
        <begin position="75"/>
        <end position="85"/>
    </location>
</feature>
<keyword evidence="3" id="KW-1185">Reference proteome</keyword>
<accession>A0ABN9RA57</accession>
<evidence type="ECO:0000313" key="2">
    <source>
        <dbReference type="EMBL" id="CAK0815800.1"/>
    </source>
</evidence>
<feature type="non-terminal residue" evidence="2">
    <location>
        <position position="227"/>
    </location>
</feature>
<dbReference type="EMBL" id="CAUYUJ010006010">
    <property type="protein sequence ID" value="CAK0815800.1"/>
    <property type="molecule type" value="Genomic_DNA"/>
</dbReference>
<feature type="non-terminal residue" evidence="2">
    <location>
        <position position="1"/>
    </location>
</feature>
<sequence>GAAAPAGAAGRSGGRGGGKGQGKQSREAFRRDALEAWTKALFSEAEGGGATDGTDACHAGALAGRRRRRERQPRGRPGAGRVPRGGPRGEVVALLAGDRGDLPCGGRRAVQRRQGDQRRWRGRRRRRRRRRRHLQRGLRGAPRARACWAGPAGRVPVAGPRSCPPPRLPRACAEGCCQSPSARPPVELPLAQGGPCLARQPAGAGRLPIQQSRGGLPSPGQPPPSRG</sequence>
<proteinExistence type="predicted"/>